<evidence type="ECO:0000256" key="2">
    <source>
        <dbReference type="ARBA" id="ARBA00022691"/>
    </source>
</evidence>
<dbReference type="InterPro" id="IPR058240">
    <property type="entry name" value="rSAM_sf"/>
</dbReference>
<dbReference type="EMBL" id="LITT01000025">
    <property type="protein sequence ID" value="OAA86322.1"/>
    <property type="molecule type" value="Genomic_DNA"/>
</dbReference>
<dbReference type="InterPro" id="IPR016431">
    <property type="entry name" value="Pyrv-formate_lyase-activ_prd"/>
</dbReference>
<evidence type="ECO:0000313" key="9">
    <source>
        <dbReference type="Proteomes" id="UP000077407"/>
    </source>
</evidence>
<dbReference type="InterPro" id="IPR027596">
    <property type="entry name" value="AmmeMemoSam_rS"/>
</dbReference>
<dbReference type="GO" id="GO:0046872">
    <property type="term" value="F:metal ion binding"/>
    <property type="evidence" value="ECO:0007669"/>
    <property type="project" value="UniProtKB-KW"/>
</dbReference>
<dbReference type="Proteomes" id="UP000077407">
    <property type="component" value="Unassembled WGS sequence"/>
</dbReference>
<dbReference type="AlphaFoldDB" id="A0A162KSJ3"/>
<evidence type="ECO:0000256" key="6">
    <source>
        <dbReference type="PIRSR" id="PIRSR004869-50"/>
    </source>
</evidence>
<evidence type="ECO:0000256" key="3">
    <source>
        <dbReference type="ARBA" id="ARBA00022723"/>
    </source>
</evidence>
<evidence type="ECO:0000256" key="5">
    <source>
        <dbReference type="ARBA" id="ARBA00023014"/>
    </source>
</evidence>
<organism evidence="8 9">
    <name type="scientific">Clostridium ljungdahlii</name>
    <dbReference type="NCBI Taxonomy" id="1538"/>
    <lineage>
        <taxon>Bacteria</taxon>
        <taxon>Bacillati</taxon>
        <taxon>Bacillota</taxon>
        <taxon>Clostridia</taxon>
        <taxon>Eubacteriales</taxon>
        <taxon>Clostridiaceae</taxon>
        <taxon>Clostridium</taxon>
    </lineage>
</organism>
<dbReference type="InterPro" id="IPR007197">
    <property type="entry name" value="rSAM"/>
</dbReference>
<evidence type="ECO:0000313" key="8">
    <source>
        <dbReference type="EMBL" id="OAA86322.1"/>
    </source>
</evidence>
<feature type="binding site" evidence="6">
    <location>
        <position position="89"/>
    </location>
    <ligand>
        <name>[4Fe-4S] cluster</name>
        <dbReference type="ChEBI" id="CHEBI:49883"/>
        <note>4Fe-4S-S-AdoMet</note>
    </ligand>
</feature>
<dbReference type="SFLD" id="SFLDS00029">
    <property type="entry name" value="Radical_SAM"/>
    <property type="match status" value="1"/>
</dbReference>
<dbReference type="RefSeq" id="WP_082848484.1">
    <property type="nucleotide sequence ID" value="NZ_LITT01000025.1"/>
</dbReference>
<dbReference type="GO" id="GO:0003824">
    <property type="term" value="F:catalytic activity"/>
    <property type="evidence" value="ECO:0007669"/>
    <property type="project" value="InterPro"/>
</dbReference>
<sequence length="328" mass="37316">MLHEGLFYEKQDDRVKCMLCPHNCIIGDKKQGRCSVRTNENGVLQSTNYGEITSMAVDPVEKKPLYHFKPGRNILSVGSFGCNFSCSFCQNYAIAQYRPKSQYVSPEELIETCLDIKDNIGIAFTYNEPSIWYEYVYETSKKLKESHLEFSIVLVTNGYIEVEPLQKLLPYVDAMNIDLKAFNPKYYEKVCGGDVESVLKIISESAKKTHVEVTTLLVNDLNDSASEVESIASYLGNLNRDIPLHLSRYFPTYKMDRPATDINVMIESKKIAKKHLNYVYLGNVQGIDSSTYCPKCGELLLERTGYFTEIRMDSNKCPKCGFPINIVL</sequence>
<comment type="caution">
    <text evidence="8">The sequence shown here is derived from an EMBL/GenBank/DDBJ whole genome shotgun (WGS) entry which is preliminary data.</text>
</comment>
<reference evidence="8 9" key="1">
    <citation type="journal article" date="2015" name="Biotechnol. Bioeng.">
        <title>Genome sequence and phenotypic characterization of Caulobacter segnis.</title>
        <authorList>
            <person name="Patel S."/>
            <person name="Fletcher B."/>
            <person name="Scott D.C."/>
            <person name="Ely B."/>
        </authorList>
    </citation>
    <scope>NUCLEOTIDE SEQUENCE [LARGE SCALE GENOMIC DNA]</scope>
    <source>
        <strain evidence="8 9">ERI-2</strain>
    </source>
</reference>
<gene>
    <name evidence="8" type="primary">moaA_5</name>
    <name evidence="8" type="ORF">WY13_02438</name>
</gene>
<dbReference type="PANTHER" id="PTHR30352:SF5">
    <property type="entry name" value="PYRUVATE FORMATE-LYASE 1-ACTIVATING ENZYME"/>
    <property type="match status" value="1"/>
</dbReference>
<proteinExistence type="predicted"/>
<dbReference type="Gene3D" id="3.20.20.70">
    <property type="entry name" value="Aldolase class I"/>
    <property type="match status" value="1"/>
</dbReference>
<dbReference type="PIRSF" id="PIRSF004869">
    <property type="entry name" value="PflX_prd"/>
    <property type="match status" value="1"/>
</dbReference>
<feature type="binding site" evidence="6">
    <location>
        <position position="86"/>
    </location>
    <ligand>
        <name>[4Fe-4S] cluster</name>
        <dbReference type="ChEBI" id="CHEBI:49883"/>
        <note>4Fe-4S-S-AdoMet</note>
    </ligand>
</feature>
<keyword evidence="5 6" id="KW-0411">Iron-sulfur</keyword>
<dbReference type="Pfam" id="PF04055">
    <property type="entry name" value="Radical_SAM"/>
    <property type="match status" value="1"/>
</dbReference>
<dbReference type="InterPro" id="IPR013785">
    <property type="entry name" value="Aldolase_TIM"/>
</dbReference>
<dbReference type="PATRIC" id="fig|1538.10.peg.2814"/>
<dbReference type="SUPFAM" id="SSF102114">
    <property type="entry name" value="Radical SAM enzymes"/>
    <property type="match status" value="1"/>
</dbReference>
<dbReference type="SFLD" id="SFLDG01101">
    <property type="entry name" value="Uncharacterised_Radical_SAM_Su"/>
    <property type="match status" value="1"/>
</dbReference>
<evidence type="ECO:0000256" key="1">
    <source>
        <dbReference type="ARBA" id="ARBA00022485"/>
    </source>
</evidence>
<keyword evidence="1" id="KW-0004">4Fe-4S</keyword>
<dbReference type="PANTHER" id="PTHR30352">
    <property type="entry name" value="PYRUVATE FORMATE-LYASE-ACTIVATING ENZYME"/>
    <property type="match status" value="1"/>
</dbReference>
<keyword evidence="3 6" id="KW-0479">Metal-binding</keyword>
<evidence type="ECO:0000259" key="7">
    <source>
        <dbReference type="PROSITE" id="PS51918"/>
    </source>
</evidence>
<feature type="binding site" evidence="6">
    <location>
        <position position="82"/>
    </location>
    <ligand>
        <name>[4Fe-4S] cluster</name>
        <dbReference type="ChEBI" id="CHEBI:49883"/>
        <note>4Fe-4S-S-AdoMet</note>
    </ligand>
</feature>
<dbReference type="NCBIfam" id="TIGR04337">
    <property type="entry name" value="AmmeMemoSam_rS"/>
    <property type="match status" value="1"/>
</dbReference>
<accession>A0A162KSJ3</accession>
<dbReference type="CDD" id="cd01335">
    <property type="entry name" value="Radical_SAM"/>
    <property type="match status" value="1"/>
</dbReference>
<dbReference type="GO" id="GO:0051539">
    <property type="term" value="F:4 iron, 4 sulfur cluster binding"/>
    <property type="evidence" value="ECO:0007669"/>
    <property type="project" value="UniProtKB-KW"/>
</dbReference>
<comment type="cofactor">
    <cofactor evidence="6">
        <name>[4Fe-4S] cluster</name>
        <dbReference type="ChEBI" id="CHEBI:49883"/>
    </cofactor>
    <text evidence="6">Binds 1 [4Fe-4S] cluster. The cluster is coordinated with 3 cysteines and an exchangeable S-adenosyl-L-methionine.</text>
</comment>
<keyword evidence="4 6" id="KW-0408">Iron</keyword>
<protein>
    <submittedName>
        <fullName evidence="8">Cyclic pyranopterin monophosphate synthase</fullName>
    </submittedName>
</protein>
<feature type="domain" description="Radical SAM core" evidence="7">
    <location>
        <begin position="67"/>
        <end position="288"/>
    </location>
</feature>
<dbReference type="InterPro" id="IPR034457">
    <property type="entry name" value="Organic_radical-activating"/>
</dbReference>
<name>A0A162KSJ3_9CLOT</name>
<dbReference type="PROSITE" id="PS51918">
    <property type="entry name" value="RADICAL_SAM"/>
    <property type="match status" value="1"/>
</dbReference>
<evidence type="ECO:0000256" key="4">
    <source>
        <dbReference type="ARBA" id="ARBA00023004"/>
    </source>
</evidence>
<keyword evidence="2 6" id="KW-0949">S-adenosyl-L-methionine</keyword>
<dbReference type="OrthoDB" id="9778883at2"/>